<dbReference type="EMBL" id="CAJNRF010001230">
    <property type="protein sequence ID" value="CAF2002305.1"/>
    <property type="molecule type" value="Genomic_DNA"/>
</dbReference>
<dbReference type="InterPro" id="IPR009057">
    <property type="entry name" value="Homeodomain-like_sf"/>
</dbReference>
<protein>
    <recommendedName>
        <fullName evidence="6">Transposase</fullName>
    </recommendedName>
</protein>
<dbReference type="SUPFAM" id="SSF46689">
    <property type="entry name" value="Homeodomain-like"/>
    <property type="match status" value="1"/>
</dbReference>
<sequence>MCLCTTLTHQISRQLNISCKCIRQTIRKFDKFHTVCTKPGAGRKPKVTERQKRLTKFQQVRDDTLSLTDLVRFARTHLNLTISRHTISRILRDFNMISFIAPKTLELLLHNDVLDLTGVMNS</sequence>
<dbReference type="EMBL" id="CAJNRE010020361">
    <property type="protein sequence ID" value="CAF2228645.1"/>
    <property type="molecule type" value="Genomic_DNA"/>
</dbReference>
<name>A0A820FEJ4_9BILA</name>
<evidence type="ECO:0008006" key="6">
    <source>
        <dbReference type="Google" id="ProtNLM"/>
    </source>
</evidence>
<proteinExistence type="predicted"/>
<accession>A0A820FEJ4</accession>
<dbReference type="Proteomes" id="UP000676336">
    <property type="component" value="Unassembled WGS sequence"/>
</dbReference>
<gene>
    <name evidence="2" type="ORF">MBJ925_LOCUS36766</name>
    <name evidence="3" type="ORF">OVN521_LOCUS29555</name>
    <name evidence="4" type="ORF">SMN809_LOCUS75006</name>
    <name evidence="1" type="ORF">WKI299_LOCUS4827</name>
</gene>
<evidence type="ECO:0000313" key="2">
    <source>
        <dbReference type="EMBL" id="CAF2228645.1"/>
    </source>
</evidence>
<dbReference type="Proteomes" id="UP000663824">
    <property type="component" value="Unassembled WGS sequence"/>
</dbReference>
<organism evidence="3 5">
    <name type="scientific">Rotaria magnacalcarata</name>
    <dbReference type="NCBI Taxonomy" id="392030"/>
    <lineage>
        <taxon>Eukaryota</taxon>
        <taxon>Metazoa</taxon>
        <taxon>Spiralia</taxon>
        <taxon>Gnathifera</taxon>
        <taxon>Rotifera</taxon>
        <taxon>Eurotatoria</taxon>
        <taxon>Bdelloidea</taxon>
        <taxon>Philodinida</taxon>
        <taxon>Philodinidae</taxon>
        <taxon>Rotaria</taxon>
    </lineage>
</organism>
<dbReference type="AlphaFoldDB" id="A0A820FEJ4"/>
<evidence type="ECO:0000313" key="1">
    <source>
        <dbReference type="EMBL" id="CAF2002305.1"/>
    </source>
</evidence>
<evidence type="ECO:0000313" key="4">
    <source>
        <dbReference type="EMBL" id="CAF5199151.1"/>
    </source>
</evidence>
<evidence type="ECO:0000313" key="3">
    <source>
        <dbReference type="EMBL" id="CAF4260901.1"/>
    </source>
</evidence>
<dbReference type="Proteomes" id="UP000663856">
    <property type="component" value="Unassembled WGS sequence"/>
</dbReference>
<keyword evidence="5" id="KW-1185">Reference proteome</keyword>
<evidence type="ECO:0000313" key="5">
    <source>
        <dbReference type="Proteomes" id="UP000663866"/>
    </source>
</evidence>
<dbReference type="EMBL" id="CAJOBI010331454">
    <property type="protein sequence ID" value="CAF5199151.1"/>
    <property type="molecule type" value="Genomic_DNA"/>
</dbReference>
<comment type="caution">
    <text evidence="3">The sequence shown here is derived from an EMBL/GenBank/DDBJ whole genome shotgun (WGS) entry which is preliminary data.</text>
</comment>
<dbReference type="Proteomes" id="UP000663866">
    <property type="component" value="Unassembled WGS sequence"/>
</dbReference>
<dbReference type="EMBL" id="CAJOBG010009195">
    <property type="protein sequence ID" value="CAF4260901.1"/>
    <property type="molecule type" value="Genomic_DNA"/>
</dbReference>
<reference evidence="3" key="1">
    <citation type="submission" date="2021-02" db="EMBL/GenBank/DDBJ databases">
        <authorList>
            <person name="Nowell W R."/>
        </authorList>
    </citation>
    <scope>NUCLEOTIDE SEQUENCE</scope>
</reference>